<organism evidence="3 4">
    <name type="scientific">Duganella guangzhouensis</name>
    <dbReference type="NCBI Taxonomy" id="2666084"/>
    <lineage>
        <taxon>Bacteria</taxon>
        <taxon>Pseudomonadati</taxon>
        <taxon>Pseudomonadota</taxon>
        <taxon>Betaproteobacteria</taxon>
        <taxon>Burkholderiales</taxon>
        <taxon>Oxalobacteraceae</taxon>
        <taxon>Telluria group</taxon>
        <taxon>Duganella</taxon>
    </lineage>
</organism>
<reference evidence="3 4" key="1">
    <citation type="submission" date="2019-11" db="EMBL/GenBank/DDBJ databases">
        <title>Novel species isolated from a subtropical stream in China.</title>
        <authorList>
            <person name="Lu H."/>
        </authorList>
    </citation>
    <scope>NUCLEOTIDE SEQUENCE [LARGE SCALE GENOMIC DNA]</scope>
    <source>
        <strain evidence="3 4">FT80W</strain>
    </source>
</reference>
<dbReference type="AlphaFoldDB" id="A0A6I2KT61"/>
<evidence type="ECO:0000259" key="2">
    <source>
        <dbReference type="Pfam" id="PF07589"/>
    </source>
</evidence>
<comment type="caution">
    <text evidence="3">The sequence shown here is derived from an EMBL/GenBank/DDBJ whole genome shotgun (WGS) entry which is preliminary data.</text>
</comment>
<protein>
    <submittedName>
        <fullName evidence="3">PEP-CTERM sorting domain-containing protein</fullName>
    </submittedName>
</protein>
<dbReference type="EMBL" id="WKJK01000001">
    <property type="protein sequence ID" value="MRW88440.1"/>
    <property type="molecule type" value="Genomic_DNA"/>
</dbReference>
<feature type="chain" id="PRO_5026044285" evidence="1">
    <location>
        <begin position="25"/>
        <end position="192"/>
    </location>
</feature>
<evidence type="ECO:0000313" key="3">
    <source>
        <dbReference type="EMBL" id="MRW88440.1"/>
    </source>
</evidence>
<dbReference type="Pfam" id="PF07589">
    <property type="entry name" value="PEP-CTERM"/>
    <property type="match status" value="1"/>
</dbReference>
<name>A0A6I2KT61_9BURK</name>
<dbReference type="Proteomes" id="UP000433309">
    <property type="component" value="Unassembled WGS sequence"/>
</dbReference>
<gene>
    <name evidence="3" type="ORF">GJ699_00380</name>
</gene>
<sequence length="192" mass="19880">MKIKNIVLASMIAGASLFGASAFAATVGKTVTVNLDSDGEGGYNAHFGNNFSSVNSSNSFTDKYLFTLTTNYDSSASLTSSYLKSSTIKDLLITGLSIVQYDPVTNAILNTYTGSNTTTGITDNWELSASGLSAGSYYVEVDGKVVGNGGGSYGSDLTIGVAAVPEPETYAMLVAGLGLMGFVARRKQAKQA</sequence>
<feature type="signal peptide" evidence="1">
    <location>
        <begin position="1"/>
        <end position="24"/>
    </location>
</feature>
<dbReference type="NCBIfam" id="NF038126">
    <property type="entry name" value="PEP_CTERM_FxDxF"/>
    <property type="match status" value="1"/>
</dbReference>
<keyword evidence="4" id="KW-1185">Reference proteome</keyword>
<evidence type="ECO:0000313" key="4">
    <source>
        <dbReference type="Proteomes" id="UP000433309"/>
    </source>
</evidence>
<proteinExistence type="predicted"/>
<dbReference type="NCBIfam" id="TIGR02595">
    <property type="entry name" value="PEP_CTERM"/>
    <property type="match status" value="1"/>
</dbReference>
<feature type="domain" description="Ice-binding protein C-terminal" evidence="2">
    <location>
        <begin position="163"/>
        <end position="187"/>
    </location>
</feature>
<keyword evidence="1" id="KW-0732">Signal</keyword>
<evidence type="ECO:0000256" key="1">
    <source>
        <dbReference type="SAM" id="SignalP"/>
    </source>
</evidence>
<dbReference type="RefSeq" id="WP_154372029.1">
    <property type="nucleotide sequence ID" value="NZ_WKJK01000001.1"/>
</dbReference>
<accession>A0A6I2KT61</accession>
<dbReference type="InterPro" id="IPR013424">
    <property type="entry name" value="Ice-binding_C"/>
</dbReference>